<protein>
    <recommendedName>
        <fullName evidence="4">Portal protein</fullName>
    </recommendedName>
</protein>
<sequence>MSKDPLLELIKRRHPRYDEKLAHWNFLDTTYEGGRSWFAENIFRFIKEGDLEYAGRVERAYRFNHTKQVVDLVDKYLFKMDIARKTADAPPSVQKFWSDATLAGLDMDELSKRISTATSKFGRIYIVIDSNATAETAPRTKADEKKSASRIYAYIVTPQDMLDMSYDELGVLNWCLIKENHRDDADPLNSTGKFLNRYRLWGRNSWVLYEERKEKGKTKVVEIDRGEVAIGCVPVIEADHNFCEDQFAAPGLIDDVAYLDRANANYLSNLDAIIQDQTFSQLTIPAQALVAGDGEDAAGKLAELGTKRIFTYNGEGGKSPEFISPDPTQAGMILDAISKIVGEIYHSVGLQAERTGSNSGGGQGEASGVSKAYDFEKINSLLASKAAALELTERKILKLVALYAGEEGALKDDLVTYPIDFDVRGIYDEFEIAARLSLLAAPDEVRREQMRAVIKKLFPGGGKKLMEKLEASLKAWPPKIEPGLGAPATPGGKKDPVKAAATQKTAKELAA</sequence>
<proteinExistence type="predicted"/>
<evidence type="ECO:0000313" key="3">
    <source>
        <dbReference type="Proteomes" id="UP000326780"/>
    </source>
</evidence>
<name>A0A5Q0M7P9_VARPD</name>
<dbReference type="AlphaFoldDB" id="A0A5Q0M7P9"/>
<dbReference type="Proteomes" id="UP000326780">
    <property type="component" value="Chromosome"/>
</dbReference>
<accession>A0A5Q0M7P9</accession>
<dbReference type="EMBL" id="CP045644">
    <property type="protein sequence ID" value="QFZ84614.1"/>
    <property type="molecule type" value="Genomic_DNA"/>
</dbReference>
<evidence type="ECO:0008006" key="4">
    <source>
        <dbReference type="Google" id="ProtNLM"/>
    </source>
</evidence>
<reference evidence="2 3" key="1">
    <citation type="submission" date="2019-10" db="EMBL/GenBank/DDBJ databases">
        <title>Complete genome sequence of Variovorax paradoxus 5C-2.</title>
        <authorList>
            <person name="Gogoleva N.E."/>
            <person name="Balkin A.S."/>
        </authorList>
    </citation>
    <scope>NUCLEOTIDE SEQUENCE [LARGE SCALE GENOMIC DNA]</scope>
    <source>
        <strain evidence="2 3">5C-2</strain>
    </source>
</reference>
<feature type="region of interest" description="Disordered" evidence="1">
    <location>
        <begin position="477"/>
        <end position="511"/>
    </location>
</feature>
<gene>
    <name evidence="2" type="ORF">GFK26_18480</name>
</gene>
<evidence type="ECO:0000256" key="1">
    <source>
        <dbReference type="SAM" id="MobiDB-lite"/>
    </source>
</evidence>
<dbReference type="RefSeq" id="WP_153283236.1">
    <property type="nucleotide sequence ID" value="NZ_CP045644.1"/>
</dbReference>
<evidence type="ECO:0000313" key="2">
    <source>
        <dbReference type="EMBL" id="QFZ84614.1"/>
    </source>
</evidence>
<organism evidence="2 3">
    <name type="scientific">Variovorax paradoxus</name>
    <dbReference type="NCBI Taxonomy" id="34073"/>
    <lineage>
        <taxon>Bacteria</taxon>
        <taxon>Pseudomonadati</taxon>
        <taxon>Pseudomonadota</taxon>
        <taxon>Betaproteobacteria</taxon>
        <taxon>Burkholderiales</taxon>
        <taxon>Comamonadaceae</taxon>
        <taxon>Variovorax</taxon>
    </lineage>
</organism>